<comment type="caution">
    <text evidence="2">The sequence shown here is derived from an EMBL/GenBank/DDBJ whole genome shotgun (WGS) entry which is preliminary data.</text>
</comment>
<accession>A0A8T2U3D5</accession>
<dbReference type="EMBL" id="CM035415">
    <property type="protein sequence ID" value="KAH7427099.1"/>
    <property type="molecule type" value="Genomic_DNA"/>
</dbReference>
<gene>
    <name evidence="2" type="ORF">KP509_10G030300</name>
</gene>
<feature type="compositionally biased region" description="Basic and acidic residues" evidence="1">
    <location>
        <begin position="291"/>
        <end position="300"/>
    </location>
</feature>
<feature type="compositionally biased region" description="Polar residues" evidence="1">
    <location>
        <begin position="9"/>
        <end position="30"/>
    </location>
</feature>
<dbReference type="PANTHER" id="PTHR33476">
    <property type="entry name" value="EMB|CAB62613.1"/>
    <property type="match status" value="1"/>
</dbReference>
<feature type="compositionally biased region" description="Basic and acidic residues" evidence="1">
    <location>
        <begin position="382"/>
        <end position="400"/>
    </location>
</feature>
<dbReference type="Proteomes" id="UP000825935">
    <property type="component" value="Chromosome 10"/>
</dbReference>
<name>A0A8T2U3D5_CERRI</name>
<feature type="compositionally biased region" description="Basic and acidic residues" evidence="1">
    <location>
        <begin position="257"/>
        <end position="284"/>
    </location>
</feature>
<feature type="region of interest" description="Disordered" evidence="1">
    <location>
        <begin position="447"/>
        <end position="470"/>
    </location>
</feature>
<evidence type="ECO:0000313" key="3">
    <source>
        <dbReference type="Proteomes" id="UP000825935"/>
    </source>
</evidence>
<proteinExistence type="predicted"/>
<keyword evidence="3" id="KW-1185">Reference proteome</keyword>
<dbReference type="PANTHER" id="PTHR33476:SF22">
    <property type="entry name" value="PROTEIN POLAR LOCALIZATION DURING ASYMMETRIC DIVISION AND REDISTRIBUTION"/>
    <property type="match status" value="1"/>
</dbReference>
<feature type="region of interest" description="Disordered" evidence="1">
    <location>
        <begin position="1"/>
        <end position="30"/>
    </location>
</feature>
<dbReference type="OrthoDB" id="1916242at2759"/>
<evidence type="ECO:0000256" key="1">
    <source>
        <dbReference type="SAM" id="MobiDB-lite"/>
    </source>
</evidence>
<feature type="compositionally biased region" description="Acidic residues" evidence="1">
    <location>
        <begin position="455"/>
        <end position="470"/>
    </location>
</feature>
<sequence>MKPAHHYQVINQKSADSGSGITSVGHDSNNSGLVVPPVENTFSPSQNVNSTKINSWDGLRFNSISLEKEHYSLNSKCDFIIHSNTNIKDQQSVEEPLSPSSSSCSSSSTVINSPIDWHSSSQGYHVPFQFHGKGQCCQTIQQGGHFQFQGKGKERTAELQNQDVYRVLHSKFDENRGDVFIPVEEQCMGDSKHNDFNSHEKYHWDCSRMTRSNNISAVLSANSTACKNDTVGSGSSTFTPLSFSVKRKRSILETDSPFDRLKDSSASRSDRKQDTHKEVTRKSESLSSPRHGVEPKRESESLINADGEGFISFGLAMAVCFMVSSGKKEINKMENILQETKHLICDMRKELEERKLRSCMDNSITDDDECFRIISNDKVKQESAASKFERHTDTSPRSHPCEVQTRKHGSLTGVMERQLYAHNCGKKDGAVLQCVQRNTATSRFKNTVRSTDNGEQQDADEWDSEDDNDFEEDNVDDVTSLIDLERKLWDVFQLRQEERILELESRLQLALHELHSKENELQWWKDCAYRLIQHFNSTSGQFQSGILLK</sequence>
<dbReference type="GO" id="GO:0008356">
    <property type="term" value="P:asymmetric cell division"/>
    <property type="evidence" value="ECO:0007669"/>
    <property type="project" value="InterPro"/>
</dbReference>
<reference evidence="2" key="1">
    <citation type="submission" date="2021-08" db="EMBL/GenBank/DDBJ databases">
        <title>WGS assembly of Ceratopteris richardii.</title>
        <authorList>
            <person name="Marchant D.B."/>
            <person name="Chen G."/>
            <person name="Jenkins J."/>
            <person name="Shu S."/>
            <person name="Leebens-Mack J."/>
            <person name="Grimwood J."/>
            <person name="Schmutz J."/>
            <person name="Soltis P."/>
            <person name="Soltis D."/>
            <person name="Chen Z.-H."/>
        </authorList>
    </citation>
    <scope>NUCLEOTIDE SEQUENCE</scope>
    <source>
        <strain evidence="2">Whitten #5841</strain>
        <tissue evidence="2">Leaf</tissue>
    </source>
</reference>
<dbReference type="AlphaFoldDB" id="A0A8T2U3D5"/>
<evidence type="ECO:0000313" key="2">
    <source>
        <dbReference type="EMBL" id="KAH7427099.1"/>
    </source>
</evidence>
<feature type="region of interest" description="Disordered" evidence="1">
    <location>
        <begin position="256"/>
        <end position="301"/>
    </location>
</feature>
<protein>
    <recommendedName>
        <fullName evidence="4">Protein POLAR LOCALIZATION DURING ASYMMETRIC DIVISION AND REDISTRIBUTION-like</fullName>
    </recommendedName>
</protein>
<feature type="region of interest" description="Disordered" evidence="1">
    <location>
        <begin position="382"/>
        <end position="406"/>
    </location>
</feature>
<organism evidence="2 3">
    <name type="scientific">Ceratopteris richardii</name>
    <name type="common">Triangle waterfern</name>
    <dbReference type="NCBI Taxonomy" id="49495"/>
    <lineage>
        <taxon>Eukaryota</taxon>
        <taxon>Viridiplantae</taxon>
        <taxon>Streptophyta</taxon>
        <taxon>Embryophyta</taxon>
        <taxon>Tracheophyta</taxon>
        <taxon>Polypodiopsida</taxon>
        <taxon>Polypodiidae</taxon>
        <taxon>Polypodiales</taxon>
        <taxon>Pteridineae</taxon>
        <taxon>Pteridaceae</taxon>
        <taxon>Parkerioideae</taxon>
        <taxon>Ceratopteris</taxon>
    </lineage>
</organism>
<dbReference type="InterPro" id="IPR040348">
    <property type="entry name" value="POLAR-like"/>
</dbReference>
<evidence type="ECO:0008006" key="4">
    <source>
        <dbReference type="Google" id="ProtNLM"/>
    </source>
</evidence>